<dbReference type="EMBL" id="JACXVP010000010">
    <property type="protein sequence ID" value="KAG5580173.1"/>
    <property type="molecule type" value="Genomic_DNA"/>
</dbReference>
<proteinExistence type="predicted"/>
<evidence type="ECO:0000256" key="1">
    <source>
        <dbReference type="SAM" id="MobiDB-lite"/>
    </source>
</evidence>
<evidence type="ECO:0000313" key="3">
    <source>
        <dbReference type="Proteomes" id="UP000824120"/>
    </source>
</evidence>
<protein>
    <submittedName>
        <fullName evidence="2">Uncharacterized protein</fullName>
    </submittedName>
</protein>
<reference evidence="2 3" key="1">
    <citation type="submission" date="2020-09" db="EMBL/GenBank/DDBJ databases">
        <title>De no assembly of potato wild relative species, Solanum commersonii.</title>
        <authorList>
            <person name="Cho K."/>
        </authorList>
    </citation>
    <scope>NUCLEOTIDE SEQUENCE [LARGE SCALE GENOMIC DNA]</scope>
    <source>
        <strain evidence="2">LZ3.2</strain>
        <tissue evidence="2">Leaf</tissue>
    </source>
</reference>
<evidence type="ECO:0000313" key="2">
    <source>
        <dbReference type="EMBL" id="KAG5580173.1"/>
    </source>
</evidence>
<comment type="caution">
    <text evidence="2">The sequence shown here is derived from an EMBL/GenBank/DDBJ whole genome shotgun (WGS) entry which is preliminary data.</text>
</comment>
<gene>
    <name evidence="2" type="ORF">H5410_050800</name>
</gene>
<sequence length="64" mass="7330">MHILSQYLIKTLKFKAAVRTKKQISESRRTYSMSREKDQIGGKNERSACRQVVLRGSTMSPNNA</sequence>
<dbReference type="AlphaFoldDB" id="A0A9J5WY51"/>
<name>A0A9J5WY51_SOLCO</name>
<organism evidence="2 3">
    <name type="scientific">Solanum commersonii</name>
    <name type="common">Commerson's wild potato</name>
    <name type="synonym">Commerson's nightshade</name>
    <dbReference type="NCBI Taxonomy" id="4109"/>
    <lineage>
        <taxon>Eukaryota</taxon>
        <taxon>Viridiplantae</taxon>
        <taxon>Streptophyta</taxon>
        <taxon>Embryophyta</taxon>
        <taxon>Tracheophyta</taxon>
        <taxon>Spermatophyta</taxon>
        <taxon>Magnoliopsida</taxon>
        <taxon>eudicotyledons</taxon>
        <taxon>Gunneridae</taxon>
        <taxon>Pentapetalae</taxon>
        <taxon>asterids</taxon>
        <taxon>lamiids</taxon>
        <taxon>Solanales</taxon>
        <taxon>Solanaceae</taxon>
        <taxon>Solanoideae</taxon>
        <taxon>Solaneae</taxon>
        <taxon>Solanum</taxon>
    </lineage>
</organism>
<feature type="compositionally biased region" description="Basic and acidic residues" evidence="1">
    <location>
        <begin position="24"/>
        <end position="48"/>
    </location>
</feature>
<dbReference type="Proteomes" id="UP000824120">
    <property type="component" value="Chromosome 10"/>
</dbReference>
<feature type="region of interest" description="Disordered" evidence="1">
    <location>
        <begin position="24"/>
        <end position="64"/>
    </location>
</feature>
<keyword evidence="3" id="KW-1185">Reference proteome</keyword>
<accession>A0A9J5WY51</accession>